<dbReference type="InterPro" id="IPR016024">
    <property type="entry name" value="ARM-type_fold"/>
</dbReference>
<organism evidence="1 2">
    <name type="scientific">Reticulomyxa filosa</name>
    <dbReference type="NCBI Taxonomy" id="46433"/>
    <lineage>
        <taxon>Eukaryota</taxon>
        <taxon>Sar</taxon>
        <taxon>Rhizaria</taxon>
        <taxon>Retaria</taxon>
        <taxon>Foraminifera</taxon>
        <taxon>Monothalamids</taxon>
        <taxon>Reticulomyxidae</taxon>
        <taxon>Reticulomyxa</taxon>
    </lineage>
</organism>
<dbReference type="EMBL" id="ASPP01003295">
    <property type="protein sequence ID" value="ETO33565.1"/>
    <property type="molecule type" value="Genomic_DNA"/>
</dbReference>
<dbReference type="GO" id="GO:0008017">
    <property type="term" value="F:microtubule binding"/>
    <property type="evidence" value="ECO:0007669"/>
    <property type="project" value="TreeGrafter"/>
</dbReference>
<evidence type="ECO:0008006" key="3">
    <source>
        <dbReference type="Google" id="ProtNLM"/>
    </source>
</evidence>
<dbReference type="GO" id="GO:0000226">
    <property type="term" value="P:microtubule cytoskeleton organization"/>
    <property type="evidence" value="ECO:0007669"/>
    <property type="project" value="TreeGrafter"/>
</dbReference>
<dbReference type="SUPFAM" id="SSF48371">
    <property type="entry name" value="ARM repeat"/>
    <property type="match status" value="1"/>
</dbReference>
<dbReference type="PANTHER" id="PTHR21567">
    <property type="entry name" value="CLASP"/>
    <property type="match status" value="1"/>
</dbReference>
<sequence length="173" mass="20161">FFFFLNNTFVYVRKSPRVQLCKFDSKTSTNESTASERTDSQYVLKENLKRCEDCNEALKKCLMGIQSKQWDEAFDSMNTIRSLALFHAETLVPHLAEICRHLPKQLHSLRSSVSRQALITVTDLFDTLQKSMEPHLDSLVSKNFFFLYVVDCFFCACSKNYTFFISSLFLQFL</sequence>
<dbReference type="InterPro" id="IPR011989">
    <property type="entry name" value="ARM-like"/>
</dbReference>
<reference evidence="1 2" key="1">
    <citation type="journal article" date="2013" name="Curr. Biol.">
        <title>The Genome of the Foraminiferan Reticulomyxa filosa.</title>
        <authorList>
            <person name="Glockner G."/>
            <person name="Hulsmann N."/>
            <person name="Schleicher M."/>
            <person name="Noegel A.A."/>
            <person name="Eichinger L."/>
            <person name="Gallinger C."/>
            <person name="Pawlowski J."/>
            <person name="Sierra R."/>
            <person name="Euteneuer U."/>
            <person name="Pillet L."/>
            <person name="Moustafa A."/>
            <person name="Platzer M."/>
            <person name="Groth M."/>
            <person name="Szafranski K."/>
            <person name="Schliwa M."/>
        </authorList>
    </citation>
    <scope>NUCLEOTIDE SEQUENCE [LARGE SCALE GENOMIC DNA]</scope>
</reference>
<evidence type="ECO:0000313" key="2">
    <source>
        <dbReference type="Proteomes" id="UP000023152"/>
    </source>
</evidence>
<dbReference type="GO" id="GO:0005881">
    <property type="term" value="C:cytoplasmic microtubule"/>
    <property type="evidence" value="ECO:0007669"/>
    <property type="project" value="TreeGrafter"/>
</dbReference>
<proteinExistence type="predicted"/>
<protein>
    <recommendedName>
        <fullName evidence="3">CLASP N-terminal domain-containing protein</fullName>
    </recommendedName>
</protein>
<name>X6P4U7_RETFI</name>
<accession>X6P4U7</accession>
<dbReference type="Gene3D" id="1.25.10.10">
    <property type="entry name" value="Leucine-rich Repeat Variant"/>
    <property type="match status" value="1"/>
</dbReference>
<gene>
    <name evidence="1" type="ORF">RFI_03530</name>
</gene>
<dbReference type="Proteomes" id="UP000023152">
    <property type="component" value="Unassembled WGS sequence"/>
</dbReference>
<feature type="non-terminal residue" evidence="1">
    <location>
        <position position="1"/>
    </location>
</feature>
<comment type="caution">
    <text evidence="1">The sequence shown here is derived from an EMBL/GenBank/DDBJ whole genome shotgun (WGS) entry which is preliminary data.</text>
</comment>
<evidence type="ECO:0000313" key="1">
    <source>
        <dbReference type="EMBL" id="ETO33565.1"/>
    </source>
</evidence>
<keyword evidence="2" id="KW-1185">Reference proteome</keyword>
<dbReference type="AlphaFoldDB" id="X6P4U7"/>
<dbReference type="OrthoDB" id="63891at2759"/>